<dbReference type="EMBL" id="FMUX01000001">
    <property type="protein sequence ID" value="SCX79999.1"/>
    <property type="molecule type" value="Genomic_DNA"/>
</dbReference>
<name>A0A1G5AQ55_9BACT</name>
<feature type="domain" description="Flagellar hook-length control protein-like C-terminal" evidence="1">
    <location>
        <begin position="246"/>
        <end position="316"/>
    </location>
</feature>
<sequence length="343" mass="37007">MVSLFGFGSGKTAGPRPLAPGRLVTARVVQANPDGTATLQIGKREVEATVNQPMKNGALMRMRVTDVDTSRIALRQLTFANHPVGRYLVALRNLGRQGPFQHLFTLFGATLPTKGATAATHLKEKLQRFVSQIAVKPGKSGAEDVRRMVRQSGLMHEHNLMQGGQGGDEDLKGLSMKLAQAVKREEPLGKAVKALIDGIEKLQVVNRATGEVSGRFLLPLPIVMDGTLSFGQLLIDRGEEGPSGRDAKERVTRMSMLLDLTRLGELRADISLFKGAVRGTFSVTTPEAEALLTHDLEALTRSLSEKGFSVRKMGVQRVDRAVMAGTSLVDDLVDAVDGLHVST</sequence>
<gene>
    <name evidence="2" type="ORF">SAMN05216233_101370</name>
</gene>
<accession>A0A1G5AQ55</accession>
<reference evidence="2 3" key="1">
    <citation type="submission" date="2016-10" db="EMBL/GenBank/DDBJ databases">
        <authorList>
            <person name="de Groot N.N."/>
        </authorList>
    </citation>
    <scope>NUCLEOTIDE SEQUENCE [LARGE SCALE GENOMIC DNA]</scope>
    <source>
        <strain evidence="2 3">AA1</strain>
    </source>
</reference>
<dbReference type="STRING" id="419481.SAMN05216233_101370"/>
<dbReference type="InterPro" id="IPR038610">
    <property type="entry name" value="FliK-like_C_sf"/>
</dbReference>
<organism evidence="2 3">
    <name type="scientific">Desulfoluna spongiiphila</name>
    <dbReference type="NCBI Taxonomy" id="419481"/>
    <lineage>
        <taxon>Bacteria</taxon>
        <taxon>Pseudomonadati</taxon>
        <taxon>Thermodesulfobacteriota</taxon>
        <taxon>Desulfobacteria</taxon>
        <taxon>Desulfobacterales</taxon>
        <taxon>Desulfolunaceae</taxon>
        <taxon>Desulfoluna</taxon>
    </lineage>
</organism>
<dbReference type="Gene3D" id="3.30.750.140">
    <property type="match status" value="1"/>
</dbReference>
<protein>
    <submittedName>
        <fullName evidence="2">Hook-length control protein FliK</fullName>
    </submittedName>
</protein>
<dbReference type="Proteomes" id="UP000198870">
    <property type="component" value="Unassembled WGS sequence"/>
</dbReference>
<evidence type="ECO:0000259" key="1">
    <source>
        <dbReference type="Pfam" id="PF02120"/>
    </source>
</evidence>
<evidence type="ECO:0000313" key="3">
    <source>
        <dbReference type="Proteomes" id="UP000198870"/>
    </source>
</evidence>
<dbReference type="AlphaFoldDB" id="A0A1G5AQ55"/>
<dbReference type="OrthoDB" id="5411906at2"/>
<proteinExistence type="predicted"/>
<evidence type="ECO:0000313" key="2">
    <source>
        <dbReference type="EMBL" id="SCX79999.1"/>
    </source>
</evidence>
<dbReference type="InterPro" id="IPR021136">
    <property type="entry name" value="Flagellar_hook_control-like_C"/>
</dbReference>
<dbReference type="Pfam" id="PF02120">
    <property type="entry name" value="Flg_hook"/>
    <property type="match status" value="1"/>
</dbReference>
<keyword evidence="3" id="KW-1185">Reference proteome</keyword>